<dbReference type="EMBL" id="FOVJ01000006">
    <property type="protein sequence ID" value="SFO02401.1"/>
    <property type="molecule type" value="Genomic_DNA"/>
</dbReference>
<evidence type="ECO:0000313" key="8">
    <source>
        <dbReference type="EMBL" id="SFO02401.1"/>
    </source>
</evidence>
<organism evidence="8 9">
    <name type="scientific">Nitrosospira briensis</name>
    <dbReference type="NCBI Taxonomy" id="35799"/>
    <lineage>
        <taxon>Bacteria</taxon>
        <taxon>Pseudomonadati</taxon>
        <taxon>Pseudomonadota</taxon>
        <taxon>Betaproteobacteria</taxon>
        <taxon>Nitrosomonadales</taxon>
        <taxon>Nitrosomonadaceae</taxon>
        <taxon>Nitrosospira</taxon>
    </lineage>
</organism>
<feature type="transmembrane region" description="Helical" evidence="7">
    <location>
        <begin position="95"/>
        <end position="115"/>
    </location>
</feature>
<evidence type="ECO:0000256" key="3">
    <source>
        <dbReference type="ARBA" id="ARBA00022475"/>
    </source>
</evidence>
<feature type="transmembrane region" description="Helical" evidence="7">
    <location>
        <begin position="267"/>
        <end position="289"/>
    </location>
</feature>
<evidence type="ECO:0000256" key="2">
    <source>
        <dbReference type="ARBA" id="ARBA00022448"/>
    </source>
</evidence>
<evidence type="ECO:0000256" key="4">
    <source>
        <dbReference type="ARBA" id="ARBA00022692"/>
    </source>
</evidence>
<evidence type="ECO:0000256" key="6">
    <source>
        <dbReference type="ARBA" id="ARBA00023136"/>
    </source>
</evidence>
<reference evidence="9" key="1">
    <citation type="submission" date="2016-10" db="EMBL/GenBank/DDBJ databases">
        <authorList>
            <person name="Varghese N."/>
        </authorList>
    </citation>
    <scope>NUCLEOTIDE SEQUENCE [LARGE SCALE GENOMIC DNA]</scope>
    <source>
        <strain evidence="9">Nsp8</strain>
    </source>
</reference>
<keyword evidence="9" id="KW-1185">Reference proteome</keyword>
<dbReference type="GO" id="GO:0022857">
    <property type="term" value="F:transmembrane transporter activity"/>
    <property type="evidence" value="ECO:0007669"/>
    <property type="project" value="InterPro"/>
</dbReference>
<dbReference type="NCBIfam" id="NF008397">
    <property type="entry name" value="PRK11195.1"/>
    <property type="match status" value="1"/>
</dbReference>
<dbReference type="OrthoDB" id="9803968at2"/>
<feature type="transmembrane region" description="Helical" evidence="7">
    <location>
        <begin position="296"/>
        <end position="313"/>
    </location>
</feature>
<dbReference type="Pfam" id="PF07690">
    <property type="entry name" value="MFS_1"/>
    <property type="match status" value="1"/>
</dbReference>
<feature type="transmembrane region" description="Helical" evidence="7">
    <location>
        <begin position="177"/>
        <end position="196"/>
    </location>
</feature>
<evidence type="ECO:0000256" key="1">
    <source>
        <dbReference type="ARBA" id="ARBA00004651"/>
    </source>
</evidence>
<dbReference type="PANTHER" id="PTHR43266:SF2">
    <property type="entry name" value="MAJOR FACILITATOR SUPERFAMILY (MFS) PROFILE DOMAIN-CONTAINING PROTEIN"/>
    <property type="match status" value="1"/>
</dbReference>
<accession>A0A1I5DUI1</accession>
<dbReference type="eggNOG" id="COG2814">
    <property type="taxonomic scope" value="Bacteria"/>
</dbReference>
<feature type="transmembrane region" description="Helical" evidence="7">
    <location>
        <begin position="232"/>
        <end position="255"/>
    </location>
</feature>
<sequence length="424" mass="45602">MKRGFYTIMAAQFFSSLADNALLVIAIALLLELHAPAYLTPMLKFVFVLFYVILAPFVGAFADSMAKGRVMFISNAIKIIGCSLLFLAAHQYFALAAYAVVGLGAAAYSPAKYGILTELLPPEKLVIANGWIEGLTVASIILGTVFGGLLISPAISAVLLAFDFPLIDTGVDTVPEASILLIAIFYTTAAIFNLYIPNTGVDHRILKKNPLFLMHEFGHCLNLLWKDKLGQISLAVTTLFWGAGATLQFIVLKWADAALGYPLSKAAQLQGVVAVGIAIGAIIAARVVSLRNSVKVIPLGIAMGIVVMAMILAQNLWIAIPLLMLIGGLAGFFVVPMNALLQHRGHILMGAGHSIAVQNFNENLSILTMLGLYAVLVSFDVHVYTVIVLFGLFVAVIMALIRQWHLRNQSIEDSLHLIGAHKGH</sequence>
<feature type="transmembrane region" description="Helical" evidence="7">
    <location>
        <begin position="319"/>
        <end position="340"/>
    </location>
</feature>
<keyword evidence="2" id="KW-0813">Transport</keyword>
<comment type="subcellular location">
    <subcellularLocation>
        <location evidence="1">Cell membrane</location>
        <topology evidence="1">Multi-pass membrane protein</topology>
    </subcellularLocation>
</comment>
<feature type="transmembrane region" description="Helical" evidence="7">
    <location>
        <begin position="135"/>
        <end position="162"/>
    </location>
</feature>
<keyword evidence="3" id="KW-1003">Cell membrane</keyword>
<feature type="transmembrane region" description="Helical" evidence="7">
    <location>
        <begin position="45"/>
        <end position="63"/>
    </location>
</feature>
<dbReference type="AlphaFoldDB" id="A0A1I5DUI1"/>
<feature type="transmembrane region" description="Helical" evidence="7">
    <location>
        <begin position="70"/>
        <end position="89"/>
    </location>
</feature>
<protein>
    <submittedName>
        <fullName evidence="8">Major Facilitator Superfamily protein</fullName>
    </submittedName>
</protein>
<keyword evidence="5 7" id="KW-1133">Transmembrane helix</keyword>
<dbReference type="STRING" id="1266925.GCA_000619905_02437"/>
<proteinExistence type="predicted"/>
<name>A0A1I5DUI1_9PROT</name>
<dbReference type="SUPFAM" id="SSF103473">
    <property type="entry name" value="MFS general substrate transporter"/>
    <property type="match status" value="1"/>
</dbReference>
<feature type="transmembrane region" description="Helical" evidence="7">
    <location>
        <begin position="383"/>
        <end position="401"/>
    </location>
</feature>
<feature type="transmembrane region" description="Helical" evidence="7">
    <location>
        <begin position="360"/>
        <end position="377"/>
    </location>
</feature>
<feature type="transmembrane region" description="Helical" evidence="7">
    <location>
        <begin position="21"/>
        <end position="39"/>
    </location>
</feature>
<gene>
    <name evidence="8" type="ORF">SAMN05216386_2393</name>
</gene>
<keyword evidence="4 7" id="KW-0812">Transmembrane</keyword>
<evidence type="ECO:0000256" key="5">
    <source>
        <dbReference type="ARBA" id="ARBA00022989"/>
    </source>
</evidence>
<dbReference type="PANTHER" id="PTHR43266">
    <property type="entry name" value="MACROLIDE-EFFLUX PROTEIN"/>
    <property type="match status" value="1"/>
</dbReference>
<dbReference type="InterPro" id="IPR011701">
    <property type="entry name" value="MFS"/>
</dbReference>
<dbReference type="InterPro" id="IPR036259">
    <property type="entry name" value="MFS_trans_sf"/>
</dbReference>
<keyword evidence="6 7" id="KW-0472">Membrane</keyword>
<dbReference type="Gene3D" id="1.20.1250.20">
    <property type="entry name" value="MFS general substrate transporter like domains"/>
    <property type="match status" value="1"/>
</dbReference>
<dbReference type="GO" id="GO:0005886">
    <property type="term" value="C:plasma membrane"/>
    <property type="evidence" value="ECO:0007669"/>
    <property type="project" value="UniProtKB-SubCell"/>
</dbReference>
<dbReference type="RefSeq" id="WP_074797685.1">
    <property type="nucleotide sequence ID" value="NZ_FOVJ01000006.1"/>
</dbReference>
<dbReference type="Proteomes" id="UP000183107">
    <property type="component" value="Unassembled WGS sequence"/>
</dbReference>
<evidence type="ECO:0000256" key="7">
    <source>
        <dbReference type="SAM" id="Phobius"/>
    </source>
</evidence>
<evidence type="ECO:0000313" key="9">
    <source>
        <dbReference type="Proteomes" id="UP000183107"/>
    </source>
</evidence>